<feature type="compositionally biased region" description="Polar residues" evidence="5">
    <location>
        <begin position="1361"/>
        <end position="1375"/>
    </location>
</feature>
<dbReference type="InterPro" id="IPR036179">
    <property type="entry name" value="Ig-like_dom_sf"/>
</dbReference>
<feature type="compositionally biased region" description="Polar residues" evidence="5">
    <location>
        <begin position="3280"/>
        <end position="3291"/>
    </location>
</feature>
<feature type="compositionally biased region" description="Basic and acidic residues" evidence="5">
    <location>
        <begin position="2043"/>
        <end position="2066"/>
    </location>
</feature>
<feature type="compositionally biased region" description="Low complexity" evidence="5">
    <location>
        <begin position="2204"/>
        <end position="2214"/>
    </location>
</feature>
<accession>A0A3Q1BL49</accession>
<feature type="compositionally biased region" description="Basic and acidic residues" evidence="5">
    <location>
        <begin position="998"/>
        <end position="1010"/>
    </location>
</feature>
<feature type="compositionally biased region" description="Low complexity" evidence="5">
    <location>
        <begin position="2808"/>
        <end position="2821"/>
    </location>
</feature>
<evidence type="ECO:0000256" key="5">
    <source>
        <dbReference type="SAM" id="MobiDB-lite"/>
    </source>
</evidence>
<evidence type="ECO:0000256" key="4">
    <source>
        <dbReference type="ARBA" id="ARBA00023157"/>
    </source>
</evidence>
<feature type="transmembrane region" description="Helical" evidence="6">
    <location>
        <begin position="402"/>
        <end position="424"/>
    </location>
</feature>
<feature type="compositionally biased region" description="Polar residues" evidence="5">
    <location>
        <begin position="1700"/>
        <end position="1711"/>
    </location>
</feature>
<feature type="compositionally biased region" description="Low complexity" evidence="5">
    <location>
        <begin position="1532"/>
        <end position="1541"/>
    </location>
</feature>
<keyword evidence="6" id="KW-0472">Membrane</keyword>
<keyword evidence="6" id="KW-1133">Transmembrane helix</keyword>
<name>A0A3Q1BL49_AMPOC</name>
<reference evidence="9" key="3">
    <citation type="submission" date="2025-09" db="UniProtKB">
        <authorList>
            <consortium name="Ensembl"/>
        </authorList>
    </citation>
    <scope>IDENTIFICATION</scope>
</reference>
<feature type="compositionally biased region" description="Polar residues" evidence="5">
    <location>
        <begin position="1565"/>
        <end position="1576"/>
    </location>
</feature>
<feature type="compositionally biased region" description="Basic and acidic residues" evidence="5">
    <location>
        <begin position="2152"/>
        <end position="2165"/>
    </location>
</feature>
<feature type="compositionally biased region" description="Polar residues" evidence="5">
    <location>
        <begin position="1014"/>
        <end position="1025"/>
    </location>
</feature>
<keyword evidence="3" id="KW-0677">Repeat</keyword>
<dbReference type="InterPro" id="IPR032675">
    <property type="entry name" value="LRR_dom_sf"/>
</dbReference>
<dbReference type="PROSITE" id="PS50835">
    <property type="entry name" value="IG_LIKE"/>
    <property type="match status" value="1"/>
</dbReference>
<feature type="compositionally biased region" description="Low complexity" evidence="5">
    <location>
        <begin position="1120"/>
        <end position="1129"/>
    </location>
</feature>
<dbReference type="InterPro" id="IPR003591">
    <property type="entry name" value="Leu-rich_rpt_typical-subtyp"/>
</dbReference>
<feature type="compositionally biased region" description="Low complexity" evidence="5">
    <location>
        <begin position="525"/>
        <end position="540"/>
    </location>
</feature>
<feature type="compositionally biased region" description="Low complexity" evidence="5">
    <location>
        <begin position="2337"/>
        <end position="2346"/>
    </location>
</feature>
<feature type="compositionally biased region" description="Basic and acidic residues" evidence="5">
    <location>
        <begin position="1817"/>
        <end position="1826"/>
    </location>
</feature>
<feature type="compositionally biased region" description="Basic and acidic residues" evidence="5">
    <location>
        <begin position="1203"/>
        <end position="1215"/>
    </location>
</feature>
<evidence type="ECO:0000256" key="6">
    <source>
        <dbReference type="SAM" id="Phobius"/>
    </source>
</evidence>
<feature type="compositionally biased region" description="Low complexity" evidence="5">
    <location>
        <begin position="1464"/>
        <end position="1473"/>
    </location>
</feature>
<feature type="compositionally biased region" description="Low complexity" evidence="5">
    <location>
        <begin position="2879"/>
        <end position="2894"/>
    </location>
</feature>
<feature type="compositionally biased region" description="Basic and acidic residues" evidence="5">
    <location>
        <begin position="1095"/>
        <end position="1106"/>
    </location>
</feature>
<feature type="compositionally biased region" description="Low complexity" evidence="5">
    <location>
        <begin position="1934"/>
        <end position="1943"/>
    </location>
</feature>
<dbReference type="InterPro" id="IPR001611">
    <property type="entry name" value="Leu-rich_rpt"/>
</dbReference>
<protein>
    <recommendedName>
        <fullName evidence="8">Ig-like domain-containing protein</fullName>
    </recommendedName>
</protein>
<feature type="region of interest" description="Disordered" evidence="5">
    <location>
        <begin position="3213"/>
        <end position="3291"/>
    </location>
</feature>
<dbReference type="PROSITE" id="PS51450">
    <property type="entry name" value="LRR"/>
    <property type="match status" value="3"/>
</dbReference>
<keyword evidence="4" id="KW-1015">Disulfide bond</keyword>
<feature type="compositionally biased region" description="Low complexity" evidence="5">
    <location>
        <begin position="2973"/>
        <end position="2986"/>
    </location>
</feature>
<feature type="compositionally biased region" description="Low complexity" evidence="5">
    <location>
        <begin position="2070"/>
        <end position="2079"/>
    </location>
</feature>
<dbReference type="SMART" id="SM00013">
    <property type="entry name" value="LRRNT"/>
    <property type="match status" value="1"/>
</dbReference>
<feature type="compositionally biased region" description="Low complexity" evidence="5">
    <location>
        <begin position="1395"/>
        <end position="1405"/>
    </location>
</feature>
<dbReference type="GeneID" id="111582117"/>
<feature type="region of interest" description="Disordered" evidence="5">
    <location>
        <begin position="2780"/>
        <end position="2829"/>
    </location>
</feature>
<feature type="compositionally biased region" description="Low complexity" evidence="5">
    <location>
        <begin position="1803"/>
        <end position="1812"/>
    </location>
</feature>
<feature type="compositionally biased region" description="Basic and acidic residues" evidence="5">
    <location>
        <begin position="1776"/>
        <end position="1799"/>
    </location>
</feature>
<feature type="compositionally biased region" description="Low complexity" evidence="5">
    <location>
        <begin position="2135"/>
        <end position="2147"/>
    </location>
</feature>
<feature type="compositionally biased region" description="Low complexity" evidence="5">
    <location>
        <begin position="982"/>
        <end position="993"/>
    </location>
</feature>
<feature type="compositionally biased region" description="Polar residues" evidence="5">
    <location>
        <begin position="831"/>
        <end position="844"/>
    </location>
</feature>
<feature type="compositionally biased region" description="Basic and acidic residues" evidence="5">
    <location>
        <begin position="2288"/>
        <end position="2297"/>
    </location>
</feature>
<feature type="compositionally biased region" description="Low complexity" evidence="5">
    <location>
        <begin position="1667"/>
        <end position="1676"/>
    </location>
</feature>
<feature type="compositionally biased region" description="Low complexity" evidence="5">
    <location>
        <begin position="917"/>
        <end position="926"/>
    </location>
</feature>
<feature type="region of interest" description="Disordered" evidence="5">
    <location>
        <begin position="2971"/>
        <end position="3070"/>
    </location>
</feature>
<feature type="compositionally biased region" description="Low complexity" evidence="5">
    <location>
        <begin position="845"/>
        <end position="857"/>
    </location>
</feature>
<dbReference type="InterPro" id="IPR007110">
    <property type="entry name" value="Ig-like_dom"/>
</dbReference>
<feature type="compositionally biased region" description="Low complexity" evidence="5">
    <location>
        <begin position="2274"/>
        <end position="2283"/>
    </location>
</feature>
<feature type="compositionally biased region" description="Basic and acidic residues" evidence="5">
    <location>
        <begin position="2513"/>
        <end position="2536"/>
    </location>
</feature>
<feature type="region of interest" description="Disordered" evidence="5">
    <location>
        <begin position="663"/>
        <end position="2561"/>
    </location>
</feature>
<dbReference type="Gene3D" id="2.60.40.10">
    <property type="entry name" value="Immunoglobulins"/>
    <property type="match status" value="1"/>
</dbReference>
<keyword evidence="10" id="KW-1185">Reference proteome</keyword>
<feature type="region of interest" description="Disordered" evidence="5">
    <location>
        <begin position="2575"/>
        <end position="2651"/>
    </location>
</feature>
<evidence type="ECO:0000313" key="9">
    <source>
        <dbReference type="Ensembl" id="ENSAOCP00000015252.2"/>
    </source>
</evidence>
<feature type="compositionally biased region" description="Basic and acidic residues" evidence="5">
    <location>
        <begin position="957"/>
        <end position="966"/>
    </location>
</feature>
<dbReference type="Gene3D" id="3.80.10.10">
    <property type="entry name" value="Ribonuclease Inhibitor"/>
    <property type="match status" value="2"/>
</dbReference>
<feature type="compositionally biased region" description="Low complexity" evidence="5">
    <location>
        <begin position="663"/>
        <end position="675"/>
    </location>
</feature>
<dbReference type="SUPFAM" id="SSF48726">
    <property type="entry name" value="Immunoglobulin"/>
    <property type="match status" value="1"/>
</dbReference>
<evidence type="ECO:0000256" key="7">
    <source>
        <dbReference type="SAM" id="SignalP"/>
    </source>
</evidence>
<dbReference type="PANTHER" id="PTHR23216:SF1">
    <property type="entry name" value="NUCLEOLAR AND COILED-BODY PHOSPHOPROTEIN 1"/>
    <property type="match status" value="1"/>
</dbReference>
<dbReference type="Pfam" id="PF13855">
    <property type="entry name" value="LRR_8"/>
    <property type="match status" value="1"/>
</dbReference>
<feature type="signal peptide" evidence="7">
    <location>
        <begin position="1"/>
        <end position="25"/>
    </location>
</feature>
<feature type="compositionally biased region" description="Basic and acidic residues" evidence="5">
    <location>
        <begin position="862"/>
        <end position="872"/>
    </location>
</feature>
<dbReference type="Ensembl" id="ENSAOCT00000023855.2">
    <property type="protein sequence ID" value="ENSAOCP00000015252.2"/>
    <property type="gene ID" value="ENSAOCG00000019985.2"/>
</dbReference>
<feature type="compositionally biased region" description="Basic and acidic residues" evidence="5">
    <location>
        <begin position="1065"/>
        <end position="1074"/>
    </location>
</feature>
<evidence type="ECO:0000313" key="10">
    <source>
        <dbReference type="Proteomes" id="UP001501940"/>
    </source>
</evidence>
<feature type="compositionally biased region" description="Low complexity" evidence="5">
    <location>
        <begin position="3269"/>
        <end position="3279"/>
    </location>
</feature>
<feature type="region of interest" description="Disordered" evidence="5">
    <location>
        <begin position="515"/>
        <end position="620"/>
    </location>
</feature>
<dbReference type="SMART" id="SM00369">
    <property type="entry name" value="LRR_TYP"/>
    <property type="match status" value="4"/>
</dbReference>
<dbReference type="KEGG" id="aoce:111582117"/>
<sequence length="3291" mass="361980">MAATQWPFLAAVLLLLSSGLHCSSSLPTCPQSCNCRKATLLNCSSSGLSSVPQLIQDSVTELDLSHNLLDSVTLHRPHRNLRNVRLGNNTIAHLSLCIDRNLDGKYLRGRRGLRPWSRGRCVPWAPTLQLLSVERNLLEQLPEGLEGVGSLQVLQLSFNRISTLRPEDLSHLNQLKELDLKHNLITSLHPQMFQGLVQLKVLDLSFNMLTSLNPLMYFTLRNIGVDVGLGGNRWKCDCRMRSLRRRMAYDSSRGLQIWKMVCAFPSALSGRDLLQLEEDDLNCFSTEIIPEIHQDVTVYSGSEILLSCSAEDSVWWTPNGQASVSRPQAGLLISDITERDTGLYVCVSEENQVVSVFNLQISQIGGAKRKPRSVPNISRQIIPQGLNRIGELRNQTTTQSDLALAVCLSILFTFLIAFILGVLARPCIDVLWKRVTTKKRSTETHVVSSVEQRQYDNEAYSVGEEQEAVEHFRERRVTFSDVDHREENNVQYYDTVASGDQESIDNDEVFDGEAAEAKRAKRTAGDSGSDSSSLQSNQGDEQNNGRDLSGKASAGQTHNMEFEQIPESSELEKRRTMSSSSDSSQSENEVDHTTPKSPQVALDSLQQKSDLPTTGKVEVPQISIEARSEIHGFSSEPFSDWSPYKNSTDHAVLQENEDLFEFSDSTRSSSAFDSFNDSKLPVAATSDKKKSDDTSSSSSSSHVSEDEHYTVNSDNKKGDYRHDTKRPAPRPGHSFSSDSSDSDDEPVQSTVKLAGKEKLIHENDKLSSQTVTGEKDVSEKIKPMPRTKWRSVGLAVASVSKGVAPSPPARHSSTSSSDNEAQITVLKGKQNKGTVSQKKVTLNNSAPSPSSGSSSSSDSEEETTKHIRKQEQGDVYMSRPPIKVSRTVSREQETQRPAVDFEHTTSIKRHPDIKAPSISSDSSSSSDSEDETTGQTKKQRDIHVTQLPLKGSQTGSHEPETKRPALDLEYTTSIKRQVDIQAPSAPSDSSSSSDSEDETKGQTEKRRPGKFDTPQLTFQGSQTKSPDARWPTLDLQHIPRIKRRLDIKVPSQTSDSSSSSDSEEETKKFIKKQEPGNVHMPRFPIKVPQTVSHEPGTKRPAVDHQHTTSIKRHPGTKAQSASSDSSSSSDSEDDTTGHREKERPGKLNTAGLLLQKPQTKSPDPNAKWPTLDLLRVPRLKRRLDIKAPSAASDSSSSSDSGEETTKSIKKQEQENVHIPTPPIKVSHTLSHDPGTQRTLLDLEHTTSIKKRPLIKAPSASSDSSTSSDSEDETTGHMEKQRPGKLNTAEMLLKKPQTKSPDPNEKWPTLDLHRIPRLKRRLDIKAPSAASDSSSSSDSEEDTKSIKKQQQGELHMSRPSVKVSQTLSRDPGTHQTLLDLEHTTPIKKRPLIKAPSASSDSSSSSDSEVETTKSTGEQEQGKLHMSRPSIKVSPTVSRDPRTQRPLLDLDHTTPIKRHPDIKVPSASSDSSSSSDSDDETGHMEKQRSGKLITTGLPLQGSQTKPHDPDAKWPGLDLRHIPRLKRRLDIKAPSPASHSSSSSDSEEERTKSIKNNGELHMSRPSVKVSQTVSRNPGTQRPLLDLEYTAPTKRHPDIKEPSPASDSSSSSDSDDETGHMEKQRSGKLITTGLPLQGSQTKPHDPDAKWPGLDLRHIPRLKRRLDIKAPSPASHSSSSSDSEEERTKSIKNSGELHMSRPSVKVSQTVSRNPGTQRPLLDLEYTAPTKRHPDIKEPSPASDSSSSSDSDDETTTHIQKPEQGNILPSRSPNKVSPTVSHEPETRWPLLDLERTTSVKQRLDIKPLSAASDSSSSSDSEDETTKHMKKQEQQPPVKLSQTLSLKPETHRPAINLEHTTSMKKQLDVKAPSASSDSSSSSDSDDETSHTEKQMPGKLITTGLPLQGSQTKPHDPDAKWPGLDLRHIPRLKRRLDIKAPSHASHSSSSSDSEEERTKSIKNNGELHMSRPSVKVSQTVSRNPGTQRPLLDLEYTAPTKRHPDIKEPSPASDSSSSSDSDDETTTHIQKPEQGNILPSSPPNKVSPTVSHEPETRWPLLDLERTTSVKRRLDIKPLSAASDSSSSSDSDDETSHMEKQRPGKLIMTGLPLQGFQRKSHDPDAKWPSLDLWHIPRLKRRLDIKAPSPASDSSSSSDSEEETTKSIKNHGELHMSRPSIKVSQTVSRNPGTQRPLLDFEYTTPIKRHPDIKEPSPASDSSSSSDSEDETTTHIKKPEQGNILPSRPPNKVSPTVIHEPETRWPLIDLERTTSAKRRLDIKPLSAASDSSSSSDSDDETTKHMKKQEQQPPVKVSQTVSLKPETQRPAINLEHTTSMKKQLDVKAPSASSDSSSTSDSDETGHMEMQRPGKLITTGLSLQGSQTKRHDSDAKWSGLDLRHIPRLKRRLDIKAPSPAFHSSSSSDSEEETTKSIKKQQQGELHMSRPSVKVSQTVSGDPGTQRPLLNLEHTSPIKRHPDIKAPSPASDSSSSSDSEDETTTSTMKKGDVHVAQLPSKMSQTASHKPETRWPLLDLEHTTSIKRRLDIKTVPSGSSSSNDSGGEQTTTYIKKQNQVELHLSRLPIEISQTVNQKPESRQPAISLEHTASIKTRQDVNAPSADSDSSSSSDSENETTGHTEKQRPGKLDIAGLPFRQSPSVDLGNITHKKQLDIKALPTQPDLGLKSVSLGSRKSESSSSTSDSEDEKRDHKAKVGAGVSVTSRVPEKDLMSFPKTPLRNIFHSPKTEHNIKLIKYTVVPDDGGNKPTNDSIHKTPEISSELQSRWATMNLGLSRSRKRLESTSQKQKSSDLPSSPPPDSPSYSGESGPGSPISRTRLKREDVGITLTGSSLIHDNKLVNASLTMKDQSDTMFGFGAPDNTKHLDIRGSEKAPATASQQQPDSSSSSDTEDERVDHKASDLSFGIPRIHRHLNIKAPSPEPSSSSSSSSESEKEVQKYSDKQSRYALKTTDSDSAITYKRAIIKTSSLPGNSLSPSGKSQSVDHANAPTSPRTAPSMSFDDMVKSRIQQSKRKTDLDLPPKLTWPGVGHHPSDLSISTPNLNTASIQPASLAEPKPPPAYTSSIKSDIKIKQDSGKSDVTIVHKHSSLRADPVSPTSRGALHKLMNLPSNTYETPRAVTEDTRERKGLKALKNMALERQKWEAEDLNRGPFSLFDGSIQPSDTSFDYRGSEADIKVLSKQPLTHLPSASIIERRATDLSYEVPHYRSHNVREPSHAIPPAIPATPPPPYEAAGLTWRPPQNTQKQVWEGKISHQQQRKSSEGSDTSSENSNSLNFDYSNAISHV</sequence>
<feature type="region of interest" description="Disordered" evidence="5">
    <location>
        <begin position="2746"/>
        <end position="2765"/>
    </location>
</feature>
<reference evidence="9" key="2">
    <citation type="submission" date="2025-08" db="UniProtKB">
        <authorList>
            <consortium name="Ensembl"/>
        </authorList>
    </citation>
    <scope>IDENTIFICATION</scope>
</reference>
<feature type="compositionally biased region" description="Polar residues" evidence="5">
    <location>
        <begin position="3041"/>
        <end position="3055"/>
    </location>
</feature>
<feature type="compositionally biased region" description="Basic and acidic residues" evidence="5">
    <location>
        <begin position="2867"/>
        <end position="2877"/>
    </location>
</feature>
<dbReference type="GO" id="GO:0005730">
    <property type="term" value="C:nucleolus"/>
    <property type="evidence" value="ECO:0007669"/>
    <property type="project" value="InterPro"/>
</dbReference>
<dbReference type="SMART" id="SM00409">
    <property type="entry name" value="IG"/>
    <property type="match status" value="1"/>
</dbReference>
<dbReference type="GO" id="GO:0005654">
    <property type="term" value="C:nucleoplasm"/>
    <property type="evidence" value="ECO:0007669"/>
    <property type="project" value="TreeGrafter"/>
</dbReference>
<feature type="compositionally biased region" description="Low complexity" evidence="5">
    <location>
        <begin position="2608"/>
        <end position="2618"/>
    </location>
</feature>
<feature type="compositionally biased region" description="Polar residues" evidence="5">
    <location>
        <begin position="2987"/>
        <end position="3003"/>
    </location>
</feature>
<evidence type="ECO:0000256" key="1">
    <source>
        <dbReference type="ARBA" id="ARBA00022614"/>
    </source>
</evidence>
<feature type="compositionally biased region" description="Low complexity" evidence="5">
    <location>
        <begin position="1327"/>
        <end position="1336"/>
    </location>
</feature>
<dbReference type="RefSeq" id="XP_035813309.2">
    <property type="nucleotide sequence ID" value="XM_035957416.2"/>
</dbReference>
<keyword evidence="6" id="KW-0812">Transmembrane</keyword>
<reference evidence="9 10" key="1">
    <citation type="submission" date="2022-01" db="EMBL/GenBank/DDBJ databases">
        <title>A chromosome-scale genome assembly of the false clownfish, Amphiprion ocellaris.</title>
        <authorList>
            <person name="Ryu T."/>
        </authorList>
    </citation>
    <scope>NUCLEOTIDE SEQUENCE [LARGE SCALE GENOMIC DNA]</scope>
</reference>
<feature type="compositionally biased region" description="Basic and acidic residues" evidence="5">
    <location>
        <begin position="2623"/>
        <end position="2634"/>
    </location>
</feature>
<evidence type="ECO:0000259" key="8">
    <source>
        <dbReference type="PROSITE" id="PS50835"/>
    </source>
</evidence>
<feature type="compositionally biased region" description="Polar residues" evidence="5">
    <location>
        <begin position="1761"/>
        <end position="1774"/>
    </location>
</feature>
<feature type="region of interest" description="Disordered" evidence="5">
    <location>
        <begin position="2856"/>
        <end position="2958"/>
    </location>
</feature>
<feature type="compositionally biased region" description="Low complexity" evidence="5">
    <location>
        <begin position="2541"/>
        <end position="2551"/>
    </location>
</feature>
<dbReference type="InterPro" id="IPR013783">
    <property type="entry name" value="Ig-like_fold"/>
</dbReference>
<feature type="compositionally biased region" description="Basic and acidic residues" evidence="5">
    <location>
        <begin position="1135"/>
        <end position="1145"/>
    </location>
</feature>
<feature type="compositionally biased region" description="Low complexity" evidence="5">
    <location>
        <begin position="2674"/>
        <end position="2689"/>
    </location>
</feature>
<dbReference type="InterPro" id="IPR039191">
    <property type="entry name" value="Nopp140-like"/>
</dbReference>
<feature type="compositionally biased region" description="Basic and acidic residues" evidence="5">
    <location>
        <begin position="1437"/>
        <end position="1460"/>
    </location>
</feature>
<dbReference type="GeneTree" id="ENSGT00390000014817"/>
<proteinExistence type="predicted"/>
<feature type="compositionally biased region" description="Basic and acidic residues" evidence="5">
    <location>
        <begin position="2937"/>
        <end position="2950"/>
    </location>
</feature>
<feature type="compositionally biased region" description="Polar residues" evidence="5">
    <location>
        <begin position="1967"/>
        <end position="1978"/>
    </location>
</feature>
<feature type="compositionally biased region" description="Basic and acidic residues" evidence="5">
    <location>
        <begin position="754"/>
        <end position="765"/>
    </location>
</feature>
<dbReference type="Proteomes" id="UP001501940">
    <property type="component" value="Chromosome 2"/>
</dbReference>
<feature type="compositionally biased region" description="Basic and acidic residues" evidence="5">
    <location>
        <begin position="773"/>
        <end position="782"/>
    </location>
</feature>
<dbReference type="OMA" id="DPDAKWP"/>
<feature type="compositionally biased region" description="Low complexity" evidence="5">
    <location>
        <begin position="1189"/>
        <end position="1199"/>
    </location>
</feature>
<feature type="compositionally biased region" description="Basic and acidic residues" evidence="5">
    <location>
        <begin position="2247"/>
        <end position="2270"/>
    </location>
</feature>
<dbReference type="STRING" id="80972.ENSAOCP00000015252"/>
<feature type="compositionally biased region" description="Polar residues" evidence="5">
    <location>
        <begin position="2028"/>
        <end position="2041"/>
    </location>
</feature>
<dbReference type="PANTHER" id="PTHR23216">
    <property type="entry name" value="NUCLEOLAR AND COILED-BODY PHOSPHOPROTEIN 1"/>
    <property type="match status" value="1"/>
</dbReference>
<keyword evidence="1" id="KW-0433">Leucine-rich repeat</keyword>
<keyword evidence="2 7" id="KW-0732">Signal</keyword>
<feature type="region of interest" description="Disordered" evidence="5">
    <location>
        <begin position="2669"/>
        <end position="2715"/>
    </location>
</feature>
<feature type="compositionally biased region" description="Basic and acidic residues" evidence="5">
    <location>
        <begin position="888"/>
        <end position="913"/>
    </location>
</feature>
<evidence type="ECO:0000256" key="3">
    <source>
        <dbReference type="ARBA" id="ARBA00022737"/>
    </source>
</evidence>
<feature type="compositionally biased region" description="Pro residues" evidence="5">
    <location>
        <begin position="3226"/>
        <end position="3236"/>
    </location>
</feature>
<evidence type="ECO:0000256" key="2">
    <source>
        <dbReference type="ARBA" id="ARBA00022729"/>
    </source>
</evidence>
<feature type="compositionally biased region" description="Polar residues" evidence="5">
    <location>
        <begin position="2552"/>
        <end position="2561"/>
    </location>
</feature>
<organism evidence="9 10">
    <name type="scientific">Amphiprion ocellaris</name>
    <name type="common">Clown anemonefish</name>
    <dbReference type="NCBI Taxonomy" id="80972"/>
    <lineage>
        <taxon>Eukaryota</taxon>
        <taxon>Metazoa</taxon>
        <taxon>Chordata</taxon>
        <taxon>Craniata</taxon>
        <taxon>Vertebrata</taxon>
        <taxon>Euteleostomi</taxon>
        <taxon>Actinopterygii</taxon>
        <taxon>Neopterygii</taxon>
        <taxon>Teleostei</taxon>
        <taxon>Neoteleostei</taxon>
        <taxon>Acanthomorphata</taxon>
        <taxon>Ovalentaria</taxon>
        <taxon>Pomacentridae</taxon>
        <taxon>Amphiprion</taxon>
    </lineage>
</organism>
<feature type="domain" description="Ig-like" evidence="8">
    <location>
        <begin position="290"/>
        <end position="362"/>
    </location>
</feature>
<feature type="chain" id="PRO_5043523287" description="Ig-like domain-containing protein" evidence="7">
    <location>
        <begin position="26"/>
        <end position="3291"/>
    </location>
</feature>
<feature type="compositionally biased region" description="Low complexity" evidence="5">
    <location>
        <begin position="1866"/>
        <end position="1875"/>
    </location>
</feature>
<feature type="compositionally biased region" description="Polar residues" evidence="5">
    <location>
        <begin position="2171"/>
        <end position="2182"/>
    </location>
</feature>
<dbReference type="SUPFAM" id="SSF52058">
    <property type="entry name" value="L domain-like"/>
    <property type="match status" value="1"/>
</dbReference>
<feature type="compositionally biased region" description="Basic and acidic residues" evidence="5">
    <location>
        <begin position="703"/>
        <end position="726"/>
    </location>
</feature>
<dbReference type="InterPro" id="IPR003599">
    <property type="entry name" value="Ig_sub"/>
</dbReference>
<dbReference type="InterPro" id="IPR000372">
    <property type="entry name" value="LRRNT"/>
</dbReference>